<dbReference type="GO" id="GO:0005840">
    <property type="term" value="C:ribosome"/>
    <property type="evidence" value="ECO:0007669"/>
    <property type="project" value="UniProtKB-KW"/>
</dbReference>
<sequence length="93" mass="10934">MYIIIGLLLITMLIFISISNKINKLENNLRHINFKLDKIIKKEEVDEFKIDNDKILSLIEEGKRFDASNKLMETMGFSVKESQEYIDILINKN</sequence>
<dbReference type="AlphaFoldDB" id="A0A239ZTL9"/>
<name>A0A239ZTL9_CLOCO</name>
<dbReference type="RefSeq" id="WP_095177609.1">
    <property type="nucleotide sequence ID" value="NZ_CP173238.1"/>
</dbReference>
<gene>
    <name evidence="1" type="ORF">NCTC13028_00551</name>
</gene>
<proteinExistence type="predicted"/>
<dbReference type="GeneID" id="70576877"/>
<evidence type="ECO:0000313" key="2">
    <source>
        <dbReference type="Proteomes" id="UP000250223"/>
    </source>
</evidence>
<dbReference type="Proteomes" id="UP000250223">
    <property type="component" value="Unassembled WGS sequence"/>
</dbReference>
<dbReference type="EMBL" id="UAWC01000001">
    <property type="protein sequence ID" value="SQB33556.1"/>
    <property type="molecule type" value="Genomic_DNA"/>
</dbReference>
<protein>
    <submittedName>
        <fullName evidence="1">50S ribosomal protein L7/L12</fullName>
    </submittedName>
</protein>
<evidence type="ECO:0000313" key="1">
    <source>
        <dbReference type="EMBL" id="SQB33556.1"/>
    </source>
</evidence>
<keyword evidence="1" id="KW-0687">Ribonucleoprotein</keyword>
<accession>A0A239ZTL9</accession>
<keyword evidence="1" id="KW-0689">Ribosomal protein</keyword>
<organism evidence="1 2">
    <name type="scientific">Clostridium cochlearium</name>
    <dbReference type="NCBI Taxonomy" id="1494"/>
    <lineage>
        <taxon>Bacteria</taxon>
        <taxon>Bacillati</taxon>
        <taxon>Bacillota</taxon>
        <taxon>Clostridia</taxon>
        <taxon>Eubacteriales</taxon>
        <taxon>Clostridiaceae</taxon>
        <taxon>Clostridium</taxon>
    </lineage>
</organism>
<reference evidence="1 2" key="1">
    <citation type="submission" date="2018-06" db="EMBL/GenBank/DDBJ databases">
        <authorList>
            <consortium name="Pathogen Informatics"/>
            <person name="Doyle S."/>
        </authorList>
    </citation>
    <scope>NUCLEOTIDE SEQUENCE [LARGE SCALE GENOMIC DNA]</scope>
    <source>
        <strain evidence="1 2">NCTC13028</strain>
    </source>
</reference>